<proteinExistence type="predicted"/>
<dbReference type="RefSeq" id="WP_136359294.1">
    <property type="nucleotide sequence ID" value="NZ_CP046266.1"/>
</dbReference>
<organism evidence="1 2">
    <name type="scientific">Metabacillus sediminilitoris</name>
    <dbReference type="NCBI Taxonomy" id="2567941"/>
    <lineage>
        <taxon>Bacteria</taxon>
        <taxon>Bacillati</taxon>
        <taxon>Bacillota</taxon>
        <taxon>Bacilli</taxon>
        <taxon>Bacillales</taxon>
        <taxon>Bacillaceae</taxon>
        <taxon>Metabacillus</taxon>
    </lineage>
</organism>
<sequence>MDWEFSDRVYFVEDEMMYMGFNVVGITEIKDINEKRAFAQAQYTLNEMTIQEIIVTATFNDGTVTPLKLNDYNMDVTSIQEM</sequence>
<accession>A0A4S4BH89</accession>
<dbReference type="AlphaFoldDB" id="A0A4S4BH89"/>
<name>A0A4S4BH89_9BACI</name>
<evidence type="ECO:0000313" key="2">
    <source>
        <dbReference type="Proteomes" id="UP000310334"/>
    </source>
</evidence>
<dbReference type="Proteomes" id="UP000310334">
    <property type="component" value="Unassembled WGS sequence"/>
</dbReference>
<keyword evidence="2" id="KW-1185">Reference proteome</keyword>
<comment type="caution">
    <text evidence="1">The sequence shown here is derived from an EMBL/GenBank/DDBJ whole genome shotgun (WGS) entry which is preliminary data.</text>
</comment>
<reference evidence="1 2" key="1">
    <citation type="submission" date="2019-04" db="EMBL/GenBank/DDBJ databases">
        <title>Bacillus sediminilitoris sp. nov., isolated from a tidal flat sediment on the East China Sea.</title>
        <authorList>
            <person name="Wei Y."/>
            <person name="Mao H."/>
            <person name="Fang J."/>
        </authorList>
    </citation>
    <scope>NUCLEOTIDE SEQUENCE [LARGE SCALE GENOMIC DNA]</scope>
    <source>
        <strain evidence="1 2">DSL-17</strain>
    </source>
</reference>
<gene>
    <name evidence="1" type="ORF">E6W99_25995</name>
</gene>
<evidence type="ECO:0000313" key="1">
    <source>
        <dbReference type="EMBL" id="THF73902.1"/>
    </source>
</evidence>
<protein>
    <submittedName>
        <fullName evidence="1">Uncharacterized protein</fullName>
    </submittedName>
</protein>
<dbReference type="EMBL" id="SSNT01000047">
    <property type="protein sequence ID" value="THF73902.1"/>
    <property type="molecule type" value="Genomic_DNA"/>
</dbReference>